<dbReference type="SUPFAM" id="SSF51101">
    <property type="entry name" value="Mannose-binding lectins"/>
    <property type="match status" value="1"/>
</dbReference>
<dbReference type="OrthoDB" id="3758675at2759"/>
<evidence type="ECO:0000313" key="4">
    <source>
        <dbReference type="Proteomes" id="UP000240883"/>
    </source>
</evidence>
<gene>
    <name evidence="3" type="ORF">BS50DRAFT_21048</name>
</gene>
<evidence type="ECO:0000259" key="2">
    <source>
        <dbReference type="PROSITE" id="PS51752"/>
    </source>
</evidence>
<accession>A0A2T2PAT4</accession>
<dbReference type="Gene3D" id="2.170.15.10">
    <property type="entry name" value="Proaerolysin, chain A, domain 3"/>
    <property type="match status" value="1"/>
</dbReference>
<dbReference type="SUPFAM" id="SSF56973">
    <property type="entry name" value="Aerolisin/ETX pore-forming domain"/>
    <property type="match status" value="1"/>
</dbReference>
<dbReference type="InterPro" id="IPR036404">
    <property type="entry name" value="Jacalin-like_lectin_dom_sf"/>
</dbReference>
<keyword evidence="1" id="KW-0732">Signal</keyword>
<name>A0A2T2PAT4_CORCC</name>
<dbReference type="EMBL" id="KZ678128">
    <property type="protein sequence ID" value="PSN74656.1"/>
    <property type="molecule type" value="Genomic_DNA"/>
</dbReference>
<dbReference type="PROSITE" id="PS51752">
    <property type="entry name" value="JACALIN_LECTIN"/>
    <property type="match status" value="1"/>
</dbReference>
<dbReference type="Gene3D" id="2.100.10.30">
    <property type="entry name" value="Jacalin-like lectin domain"/>
    <property type="match status" value="1"/>
</dbReference>
<evidence type="ECO:0000256" key="1">
    <source>
        <dbReference type="SAM" id="SignalP"/>
    </source>
</evidence>
<sequence>MYFSPKKLLIAAACLLTAVRASDCSDGPWQDVQWVGGQGGGDFCATKYKQGVVVTGVEVWANKGGVRAIQFYYSDGTNSGQFGKIDGDRHGRLDWDPAVDGISQVKSWGNGRGQHLGRVQIRTKKGAELDVGKDTSGQDTFESKTASGIMLGAFGRSGDLVDSLGFLFLKSKIERITIDDKETPEELNKRMEGLETVVLDYADHTNDHPEANETFTFGKSETRTTSKKFSNSATHSFGWSTATEISGKILDLGASSTTTLSYDYSKMTTEESSKENSVTLTYSVSTALKPGQRVYCRATAMGGSYKGEYTSNVSTTLALCAQVTN</sequence>
<feature type="domain" description="Jacalin-type lectin" evidence="2">
    <location>
        <begin position="29"/>
        <end position="170"/>
    </location>
</feature>
<feature type="signal peptide" evidence="1">
    <location>
        <begin position="1"/>
        <end position="21"/>
    </location>
</feature>
<dbReference type="AlphaFoldDB" id="A0A2T2PAT4"/>
<evidence type="ECO:0000313" key="3">
    <source>
        <dbReference type="EMBL" id="PSN74656.1"/>
    </source>
</evidence>
<reference evidence="3 4" key="1">
    <citation type="journal article" date="2018" name="Front. Microbiol.">
        <title>Genome-Wide Analysis of Corynespora cassiicola Leaf Fall Disease Putative Effectors.</title>
        <authorList>
            <person name="Lopez D."/>
            <person name="Ribeiro S."/>
            <person name="Label P."/>
            <person name="Fumanal B."/>
            <person name="Venisse J.S."/>
            <person name="Kohler A."/>
            <person name="de Oliveira R.R."/>
            <person name="Labutti K."/>
            <person name="Lipzen A."/>
            <person name="Lail K."/>
            <person name="Bauer D."/>
            <person name="Ohm R.A."/>
            <person name="Barry K.W."/>
            <person name="Spatafora J."/>
            <person name="Grigoriev I.V."/>
            <person name="Martin F.M."/>
            <person name="Pujade-Renaud V."/>
        </authorList>
    </citation>
    <scope>NUCLEOTIDE SEQUENCE [LARGE SCALE GENOMIC DNA]</scope>
    <source>
        <strain evidence="3 4">Philippines</strain>
    </source>
</reference>
<dbReference type="Pfam" id="PF01419">
    <property type="entry name" value="Jacalin"/>
    <property type="match status" value="1"/>
</dbReference>
<feature type="chain" id="PRO_5015438237" description="Jacalin-type lectin domain-containing protein" evidence="1">
    <location>
        <begin position="22"/>
        <end position="325"/>
    </location>
</feature>
<dbReference type="Proteomes" id="UP000240883">
    <property type="component" value="Unassembled WGS sequence"/>
</dbReference>
<protein>
    <recommendedName>
        <fullName evidence="2">Jacalin-type lectin domain-containing protein</fullName>
    </recommendedName>
</protein>
<dbReference type="InterPro" id="IPR001229">
    <property type="entry name" value="Jacalin-like_lectin_dom"/>
</dbReference>
<proteinExistence type="predicted"/>
<organism evidence="3 4">
    <name type="scientific">Corynespora cassiicola Philippines</name>
    <dbReference type="NCBI Taxonomy" id="1448308"/>
    <lineage>
        <taxon>Eukaryota</taxon>
        <taxon>Fungi</taxon>
        <taxon>Dikarya</taxon>
        <taxon>Ascomycota</taxon>
        <taxon>Pezizomycotina</taxon>
        <taxon>Dothideomycetes</taxon>
        <taxon>Pleosporomycetidae</taxon>
        <taxon>Pleosporales</taxon>
        <taxon>Corynesporascaceae</taxon>
        <taxon>Corynespora</taxon>
    </lineage>
</organism>
<keyword evidence="4" id="KW-1185">Reference proteome</keyword>